<name>A0ABT5TVS5_9MICO</name>
<sequence>MVQPHAVSTAFAGAVGVLLGAVVAGVAVLRQAKPLHPRGEVVTARLELDGDCPELGSALGSAGSHEALVRFSSGGGLPRGWPDVQGLAVRWTGDAGRPQDLLLGSAGTGRWGRFVLTVRRERMSGSFSTLMPFRGPAGAVMVAAVPTPGGLLLQRAGLTGAWRPFGRLRLRPVPGKPVDAPVRFDPVLHSPTGLESYPWAARLRARPYRWARRAYQAGTAPAPVTGQTRPGEKASV</sequence>
<keyword evidence="1" id="KW-0472">Membrane</keyword>
<keyword evidence="1" id="KW-0812">Transmembrane</keyword>
<proteinExistence type="predicted"/>
<keyword evidence="3" id="KW-1185">Reference proteome</keyword>
<evidence type="ECO:0000313" key="3">
    <source>
        <dbReference type="Proteomes" id="UP001165561"/>
    </source>
</evidence>
<dbReference type="EMBL" id="JARACI010000799">
    <property type="protein sequence ID" value="MDD9206162.1"/>
    <property type="molecule type" value="Genomic_DNA"/>
</dbReference>
<protein>
    <recommendedName>
        <fullName evidence="4">Phosphodiesterase</fullName>
    </recommendedName>
</protein>
<dbReference type="Proteomes" id="UP001165561">
    <property type="component" value="Unassembled WGS sequence"/>
</dbReference>
<dbReference type="SUPFAM" id="SSF56634">
    <property type="entry name" value="Heme-dependent catalase-like"/>
    <property type="match status" value="1"/>
</dbReference>
<organism evidence="2 3">
    <name type="scientific">Georgenia halotolerans</name>
    <dbReference type="NCBI Taxonomy" id="3028317"/>
    <lineage>
        <taxon>Bacteria</taxon>
        <taxon>Bacillati</taxon>
        <taxon>Actinomycetota</taxon>
        <taxon>Actinomycetes</taxon>
        <taxon>Micrococcales</taxon>
        <taxon>Bogoriellaceae</taxon>
        <taxon>Georgenia</taxon>
    </lineage>
</organism>
<dbReference type="InterPro" id="IPR020835">
    <property type="entry name" value="Catalase_sf"/>
</dbReference>
<gene>
    <name evidence="2" type="ORF">PU560_06730</name>
</gene>
<evidence type="ECO:0008006" key="4">
    <source>
        <dbReference type="Google" id="ProtNLM"/>
    </source>
</evidence>
<comment type="caution">
    <text evidence="2">The sequence shown here is derived from an EMBL/GenBank/DDBJ whole genome shotgun (WGS) entry which is preliminary data.</text>
</comment>
<accession>A0ABT5TVS5</accession>
<keyword evidence="1" id="KW-1133">Transmembrane helix</keyword>
<evidence type="ECO:0000256" key="1">
    <source>
        <dbReference type="SAM" id="Phobius"/>
    </source>
</evidence>
<reference evidence="2" key="1">
    <citation type="submission" date="2023-02" db="EMBL/GenBank/DDBJ databases">
        <title>Georgenia sp.10Sc9-8, isolated from a soil sample collected from the Taklamakan desert.</title>
        <authorList>
            <person name="Liu S."/>
        </authorList>
    </citation>
    <scope>NUCLEOTIDE SEQUENCE</scope>
    <source>
        <strain evidence="2">10Sc9-8</strain>
    </source>
</reference>
<evidence type="ECO:0000313" key="2">
    <source>
        <dbReference type="EMBL" id="MDD9206162.1"/>
    </source>
</evidence>
<feature type="transmembrane region" description="Helical" evidence="1">
    <location>
        <begin position="6"/>
        <end position="29"/>
    </location>
</feature>